<dbReference type="Pfam" id="PF00076">
    <property type="entry name" value="RRM_1"/>
    <property type="match status" value="1"/>
</dbReference>
<protein>
    <submittedName>
        <fullName evidence="8">PIP-1 (inferred by orthology to a C. elegans protein)</fullName>
    </submittedName>
</protein>
<dbReference type="GO" id="GO:0005634">
    <property type="term" value="C:nucleus"/>
    <property type="evidence" value="ECO:0007669"/>
    <property type="project" value="UniProtKB-SubCell"/>
</dbReference>
<dbReference type="WBParaSite" id="NBR_0001161901-mRNA-1">
    <property type="protein sequence ID" value="NBR_0001161901-mRNA-1"/>
    <property type="gene ID" value="NBR_0001161901"/>
</dbReference>
<dbReference type="InterPro" id="IPR012677">
    <property type="entry name" value="Nucleotide-bd_a/b_plait_sf"/>
</dbReference>
<dbReference type="OMA" id="DQSCVID"/>
<gene>
    <name evidence="6" type="ORF">NBR_LOCUS11620</name>
</gene>
<evidence type="ECO:0000256" key="2">
    <source>
        <dbReference type="ARBA" id="ARBA00022884"/>
    </source>
</evidence>
<reference evidence="6 7" key="2">
    <citation type="submission" date="2018-11" db="EMBL/GenBank/DDBJ databases">
        <authorList>
            <consortium name="Pathogen Informatics"/>
        </authorList>
    </citation>
    <scope>NUCLEOTIDE SEQUENCE [LARGE SCALE GENOMIC DNA]</scope>
</reference>
<evidence type="ECO:0000256" key="1">
    <source>
        <dbReference type="ARBA" id="ARBA00004123"/>
    </source>
</evidence>
<sequence>MDERQLADMTPSTAGCVKVATIGPTPKSDIEEAETATCLSKAEMKAPFDPRFTCRIYVSNIPFSFRSADLIKLFSPFGKVSDAEIVMNERGSKGFGFVTLDSKESSEAARTALNGSVVQGRVIEVKKATAMPYLRRNSAPPPALFPSPPFLSSNLLLPPPGPVFHNILPYSAQNHADPLAAVVLLQNQSRLPNLVNPIGPGQQLPALLIPRQLHGPQNVGVMAGGVQLSPIAVAPIPVPLLYAPPSSTIEPLPGTNPLPGMIPASSAGLSFTGVPPPAPGQFLISPPPTSLLREPPATNSLRSLDQSCVVDTSFHGEPLEGQFGPIGRAVPSSVSTGIVSQESNSTNDNIHNTSSSSIELKFANPLSPNVENIPNHFPVYQHFAPTIDRNGRKRLSSLDSYHLNRKLAKST</sequence>
<dbReference type="STRING" id="27835.A0A0N4Y6B7"/>
<dbReference type="GO" id="GO:0005737">
    <property type="term" value="C:cytoplasm"/>
    <property type="evidence" value="ECO:0007669"/>
    <property type="project" value="TreeGrafter"/>
</dbReference>
<dbReference type="GO" id="GO:0007399">
    <property type="term" value="P:nervous system development"/>
    <property type="evidence" value="ECO:0007669"/>
    <property type="project" value="InterPro"/>
</dbReference>
<dbReference type="PANTHER" id="PTHR15597">
    <property type="entry name" value="ATAXIN 2-BINDING PROTEIN 1-RELATED"/>
    <property type="match status" value="1"/>
</dbReference>
<reference evidence="8" key="1">
    <citation type="submission" date="2017-02" db="UniProtKB">
        <authorList>
            <consortium name="WormBaseParasite"/>
        </authorList>
    </citation>
    <scope>IDENTIFICATION</scope>
</reference>
<evidence type="ECO:0000256" key="4">
    <source>
        <dbReference type="PROSITE-ProRule" id="PRU00176"/>
    </source>
</evidence>
<dbReference type="PANTHER" id="PTHR15597:SF22">
    <property type="entry name" value="RNA-BINDING FOX PROTEIN 1, ISOFORM H"/>
    <property type="match status" value="1"/>
</dbReference>
<dbReference type="GO" id="GO:0003729">
    <property type="term" value="F:mRNA binding"/>
    <property type="evidence" value="ECO:0007669"/>
    <property type="project" value="TreeGrafter"/>
</dbReference>
<dbReference type="Gene3D" id="3.30.70.330">
    <property type="match status" value="1"/>
</dbReference>
<evidence type="ECO:0000313" key="7">
    <source>
        <dbReference type="Proteomes" id="UP000271162"/>
    </source>
</evidence>
<dbReference type="SMART" id="SM00360">
    <property type="entry name" value="RRM"/>
    <property type="match status" value="1"/>
</dbReference>
<keyword evidence="2 4" id="KW-0694">RNA-binding</keyword>
<dbReference type="InterPro" id="IPR000504">
    <property type="entry name" value="RRM_dom"/>
</dbReference>
<name>A0A0N4Y6B7_NIPBR</name>
<keyword evidence="7" id="KW-1185">Reference proteome</keyword>
<evidence type="ECO:0000313" key="6">
    <source>
        <dbReference type="EMBL" id="VDL75209.1"/>
    </source>
</evidence>
<dbReference type="InterPro" id="IPR047131">
    <property type="entry name" value="RBFOX1-like"/>
</dbReference>
<dbReference type="PROSITE" id="PS50102">
    <property type="entry name" value="RRM"/>
    <property type="match status" value="1"/>
</dbReference>
<evidence type="ECO:0000313" key="8">
    <source>
        <dbReference type="WBParaSite" id="NBR_0001161901-mRNA-1"/>
    </source>
</evidence>
<evidence type="ECO:0000256" key="3">
    <source>
        <dbReference type="ARBA" id="ARBA00023242"/>
    </source>
</evidence>
<comment type="subcellular location">
    <subcellularLocation>
        <location evidence="1">Nucleus</location>
    </subcellularLocation>
</comment>
<dbReference type="AlphaFoldDB" id="A0A0N4Y6B7"/>
<organism evidence="8">
    <name type="scientific">Nippostrongylus brasiliensis</name>
    <name type="common">Rat hookworm</name>
    <dbReference type="NCBI Taxonomy" id="27835"/>
    <lineage>
        <taxon>Eukaryota</taxon>
        <taxon>Metazoa</taxon>
        <taxon>Ecdysozoa</taxon>
        <taxon>Nematoda</taxon>
        <taxon>Chromadorea</taxon>
        <taxon>Rhabditida</taxon>
        <taxon>Rhabditina</taxon>
        <taxon>Rhabditomorpha</taxon>
        <taxon>Strongyloidea</taxon>
        <taxon>Heligmosomidae</taxon>
        <taxon>Nippostrongylus</taxon>
    </lineage>
</organism>
<proteinExistence type="predicted"/>
<dbReference type="SUPFAM" id="SSF54928">
    <property type="entry name" value="RNA-binding domain, RBD"/>
    <property type="match status" value="1"/>
</dbReference>
<accession>A0A0N4Y6B7</accession>
<evidence type="ECO:0000259" key="5">
    <source>
        <dbReference type="PROSITE" id="PS50102"/>
    </source>
</evidence>
<keyword evidence="3" id="KW-0539">Nucleus</keyword>
<dbReference type="InterPro" id="IPR035979">
    <property type="entry name" value="RBD_domain_sf"/>
</dbReference>
<dbReference type="Proteomes" id="UP000271162">
    <property type="component" value="Unassembled WGS sequence"/>
</dbReference>
<dbReference type="EMBL" id="UYSL01020563">
    <property type="protein sequence ID" value="VDL75209.1"/>
    <property type="molecule type" value="Genomic_DNA"/>
</dbReference>
<dbReference type="GO" id="GO:0000381">
    <property type="term" value="P:regulation of alternative mRNA splicing, via spliceosome"/>
    <property type="evidence" value="ECO:0007669"/>
    <property type="project" value="InterPro"/>
</dbReference>
<feature type="domain" description="RRM" evidence="5">
    <location>
        <begin position="54"/>
        <end position="130"/>
    </location>
</feature>